<organism evidence="1 2">
    <name type="scientific">Streptomyces pseudovenezuelae</name>
    <dbReference type="NCBI Taxonomy" id="67350"/>
    <lineage>
        <taxon>Bacteria</taxon>
        <taxon>Bacillati</taxon>
        <taxon>Actinomycetota</taxon>
        <taxon>Actinomycetes</taxon>
        <taxon>Kitasatosporales</taxon>
        <taxon>Streptomycetaceae</taxon>
        <taxon>Streptomyces</taxon>
        <taxon>Streptomyces aurantiacus group</taxon>
    </lineage>
</organism>
<proteinExistence type="predicted"/>
<sequence length="76" mass="7870">MVGSGAALTGAQSTILVGVVVGQSRSDLFQVCPAPCVEVCDVLLSRRGRLGHLRGGDEIVPDDAPLAGDTFRVEYA</sequence>
<name>A0A124H9A4_9ACTN</name>
<evidence type="ECO:0000313" key="1">
    <source>
        <dbReference type="EMBL" id="KUM84353.1"/>
    </source>
</evidence>
<accession>A0A124H9A4</accession>
<protein>
    <submittedName>
        <fullName evidence="1">Uncharacterized protein</fullName>
    </submittedName>
</protein>
<gene>
    <name evidence="1" type="ORF">AQI94_31830</name>
</gene>
<reference evidence="1 2" key="1">
    <citation type="submission" date="2015-10" db="EMBL/GenBank/DDBJ databases">
        <title>Draft genome sequence of Streptomyces pseudovenezuelae DSM 40212, type strain for the species Streptomyces pseudovenezuelae.</title>
        <authorList>
            <person name="Ruckert C."/>
            <person name="Winkler A."/>
            <person name="Kalinowski J."/>
            <person name="Kampfer P."/>
            <person name="Glaeser S."/>
        </authorList>
    </citation>
    <scope>NUCLEOTIDE SEQUENCE [LARGE SCALE GENOMIC DNA]</scope>
    <source>
        <strain evidence="1 2">DSM 40212</strain>
    </source>
</reference>
<dbReference type="Proteomes" id="UP000053039">
    <property type="component" value="Unassembled WGS sequence"/>
</dbReference>
<comment type="caution">
    <text evidence="1">The sequence shown here is derived from an EMBL/GenBank/DDBJ whole genome shotgun (WGS) entry which is preliminary data.</text>
</comment>
<dbReference type="EMBL" id="LMWM01000032">
    <property type="protein sequence ID" value="KUM84353.1"/>
    <property type="molecule type" value="Genomic_DNA"/>
</dbReference>
<evidence type="ECO:0000313" key="2">
    <source>
        <dbReference type="Proteomes" id="UP000053039"/>
    </source>
</evidence>
<dbReference type="AlphaFoldDB" id="A0A124H9A4"/>